<feature type="region of interest" description="Disordered" evidence="1">
    <location>
        <begin position="1"/>
        <end position="20"/>
    </location>
</feature>
<dbReference type="EMBL" id="KQ242929">
    <property type="protein sequence ID" value="KNC76881.1"/>
    <property type="molecule type" value="Genomic_DNA"/>
</dbReference>
<feature type="region of interest" description="Disordered" evidence="1">
    <location>
        <begin position="37"/>
        <end position="65"/>
    </location>
</feature>
<feature type="compositionally biased region" description="Basic residues" evidence="1">
    <location>
        <begin position="51"/>
        <end position="62"/>
    </location>
</feature>
<dbReference type="Proteomes" id="UP000054560">
    <property type="component" value="Unassembled WGS sequence"/>
</dbReference>
<feature type="compositionally biased region" description="Polar residues" evidence="1">
    <location>
        <begin position="37"/>
        <end position="50"/>
    </location>
</feature>
<sequence>MPAPGQNRRKKSLLKNHVPKGRSEVTAITKTLTATQKRQRITNPKSNVTFSKKKLRQKNKKRDQKEVALANGDGMVDAEVVADEKISKVQLPVARKGTVLGAPSA</sequence>
<organism evidence="2 3">
    <name type="scientific">Sphaeroforma arctica JP610</name>
    <dbReference type="NCBI Taxonomy" id="667725"/>
    <lineage>
        <taxon>Eukaryota</taxon>
        <taxon>Ichthyosporea</taxon>
        <taxon>Ichthyophonida</taxon>
        <taxon>Sphaeroforma</taxon>
    </lineage>
</organism>
<name>A0A0L0FK75_9EUKA</name>
<dbReference type="GeneID" id="25911146"/>
<proteinExistence type="predicted"/>
<evidence type="ECO:0000256" key="1">
    <source>
        <dbReference type="SAM" id="MobiDB-lite"/>
    </source>
</evidence>
<feature type="compositionally biased region" description="Basic residues" evidence="1">
    <location>
        <begin position="7"/>
        <end position="20"/>
    </location>
</feature>
<dbReference type="RefSeq" id="XP_014150783.1">
    <property type="nucleotide sequence ID" value="XM_014295308.1"/>
</dbReference>
<evidence type="ECO:0000313" key="3">
    <source>
        <dbReference type="Proteomes" id="UP000054560"/>
    </source>
</evidence>
<gene>
    <name evidence="2" type="ORF">SARC_10642</name>
</gene>
<reference evidence="2 3" key="1">
    <citation type="submission" date="2011-02" db="EMBL/GenBank/DDBJ databases">
        <title>The Genome Sequence of Sphaeroforma arctica JP610.</title>
        <authorList>
            <consortium name="The Broad Institute Genome Sequencing Platform"/>
            <person name="Russ C."/>
            <person name="Cuomo C."/>
            <person name="Young S.K."/>
            <person name="Zeng Q."/>
            <person name="Gargeya S."/>
            <person name="Alvarado L."/>
            <person name="Berlin A."/>
            <person name="Chapman S.B."/>
            <person name="Chen Z."/>
            <person name="Freedman E."/>
            <person name="Gellesch M."/>
            <person name="Goldberg J."/>
            <person name="Griggs A."/>
            <person name="Gujja S."/>
            <person name="Heilman E."/>
            <person name="Heiman D."/>
            <person name="Howarth C."/>
            <person name="Mehta T."/>
            <person name="Neiman D."/>
            <person name="Pearson M."/>
            <person name="Roberts A."/>
            <person name="Saif S."/>
            <person name="Shea T."/>
            <person name="Shenoy N."/>
            <person name="Sisk P."/>
            <person name="Stolte C."/>
            <person name="Sykes S."/>
            <person name="White J."/>
            <person name="Yandava C."/>
            <person name="Burger G."/>
            <person name="Gray M.W."/>
            <person name="Holland P.W.H."/>
            <person name="King N."/>
            <person name="Lang F.B.F."/>
            <person name="Roger A.J."/>
            <person name="Ruiz-Trillo I."/>
            <person name="Haas B."/>
            <person name="Nusbaum C."/>
            <person name="Birren B."/>
        </authorList>
    </citation>
    <scope>NUCLEOTIDE SEQUENCE [LARGE SCALE GENOMIC DNA]</scope>
    <source>
        <strain evidence="2 3">JP610</strain>
    </source>
</reference>
<accession>A0A0L0FK75</accession>
<dbReference type="AlphaFoldDB" id="A0A0L0FK75"/>
<protein>
    <submittedName>
        <fullName evidence="2">Uncharacterized protein</fullName>
    </submittedName>
</protein>
<evidence type="ECO:0000313" key="2">
    <source>
        <dbReference type="EMBL" id="KNC76881.1"/>
    </source>
</evidence>
<keyword evidence="3" id="KW-1185">Reference proteome</keyword>